<comment type="catalytic activity">
    <reaction evidence="7">
        <text>L-threonyl-[protein] + ATP = O-phospho-L-threonyl-[protein] + ADP + H(+)</text>
        <dbReference type="Rhea" id="RHEA:46608"/>
        <dbReference type="Rhea" id="RHEA-COMP:11060"/>
        <dbReference type="Rhea" id="RHEA-COMP:11605"/>
        <dbReference type="ChEBI" id="CHEBI:15378"/>
        <dbReference type="ChEBI" id="CHEBI:30013"/>
        <dbReference type="ChEBI" id="CHEBI:30616"/>
        <dbReference type="ChEBI" id="CHEBI:61977"/>
        <dbReference type="ChEBI" id="CHEBI:456216"/>
        <dbReference type="EC" id="2.7.11.1"/>
    </reaction>
</comment>
<evidence type="ECO:0000256" key="4">
    <source>
        <dbReference type="ARBA" id="ARBA00022741"/>
    </source>
</evidence>
<dbReference type="GO" id="GO:0005524">
    <property type="term" value="F:ATP binding"/>
    <property type="evidence" value="ECO:0007669"/>
    <property type="project" value="UniProtKB-UniRule"/>
</dbReference>
<dbReference type="PROSITE" id="PS00108">
    <property type="entry name" value="PROTEIN_KINASE_ST"/>
    <property type="match status" value="1"/>
</dbReference>
<dbReference type="eggNOG" id="KOG0590">
    <property type="taxonomic scope" value="Eukaryota"/>
</dbReference>
<dbReference type="GO" id="GO:0000785">
    <property type="term" value="C:chromatin"/>
    <property type="evidence" value="ECO:0007669"/>
    <property type="project" value="EnsemblFungi"/>
</dbReference>
<dbReference type="InterPro" id="IPR011009">
    <property type="entry name" value="Kinase-like_dom_sf"/>
</dbReference>
<dbReference type="GO" id="GO:0007095">
    <property type="term" value="P:mitotic G2 DNA damage checkpoint signaling"/>
    <property type="evidence" value="ECO:0007669"/>
    <property type="project" value="EnsemblFungi"/>
</dbReference>
<dbReference type="Gene3D" id="1.10.510.10">
    <property type="entry name" value="Transferase(Phosphotransferase) domain 1"/>
    <property type="match status" value="1"/>
</dbReference>
<gene>
    <name evidence="11" type="ORF">ZYGR_0H02250</name>
</gene>
<dbReference type="Proteomes" id="UP000187013">
    <property type="component" value="Unassembled WGS sequence"/>
</dbReference>
<dbReference type="PANTHER" id="PTHR43895:SF32">
    <property type="entry name" value="SERINE_THREONINE-PROTEIN KINASE CHK1"/>
    <property type="match status" value="1"/>
</dbReference>
<dbReference type="PROSITE" id="PS00107">
    <property type="entry name" value="PROTEIN_KINASE_ATP"/>
    <property type="match status" value="1"/>
</dbReference>
<evidence type="ECO:0000256" key="5">
    <source>
        <dbReference type="ARBA" id="ARBA00022777"/>
    </source>
</evidence>
<evidence type="ECO:0000256" key="7">
    <source>
        <dbReference type="ARBA" id="ARBA00047899"/>
    </source>
</evidence>
<dbReference type="InterPro" id="IPR008271">
    <property type="entry name" value="Ser/Thr_kinase_AS"/>
</dbReference>
<evidence type="ECO:0000313" key="11">
    <source>
        <dbReference type="EMBL" id="GAV47384.1"/>
    </source>
</evidence>
<feature type="domain" description="Protein kinase" evidence="10">
    <location>
        <begin position="11"/>
        <end position="276"/>
    </location>
</feature>
<keyword evidence="5" id="KW-0418">Kinase</keyword>
<dbReference type="InterPro" id="IPR017441">
    <property type="entry name" value="Protein_kinase_ATP_BS"/>
</dbReference>
<dbReference type="GO" id="GO:0000122">
    <property type="term" value="P:negative regulation of transcription by RNA polymerase II"/>
    <property type="evidence" value="ECO:0007669"/>
    <property type="project" value="EnsemblFungi"/>
</dbReference>
<dbReference type="SMART" id="SM00220">
    <property type="entry name" value="S_TKc"/>
    <property type="match status" value="1"/>
</dbReference>
<keyword evidence="2" id="KW-0723">Serine/threonine-protein kinase</keyword>
<dbReference type="GO" id="GO:0005634">
    <property type="term" value="C:nucleus"/>
    <property type="evidence" value="ECO:0007669"/>
    <property type="project" value="EnsemblFungi"/>
</dbReference>
<sequence>MDSHLPAIKDVVLDDTIGHGTFAQVKSAHLEIDTSVIIAVKFVHIPTCQKYGLSEKDVVGEVILQSKCCKHHNVLKVIDCNIAHDYLWIAMEMADGGDLFDKIEPDVGVDSEVAQFYFQQLVSAVSYLHEDCGVAHRDIKPENLLLDKNGNLKLADFGLASKFRRKDGSKRLCYDQRGSPQYMAPEILHYDEYYADVTDIWSIGVLVFVILTGELPWDLPVFEDENFRCFMENNGKLNVGPWAKIDFTHLNLLRKLLQPNPLERVTLKNIQRHPWFNSKVTFADDRGLCKNPTILAKKLLSNLKISLTDDDYMKFTQTGYGSEGVISSTQPVKTDIAAIEHDSANVEAFAFTQRLLSQYNVGAGPAMTQEPRWTQYLNKDIAFSQFRNDDPLLPYGQQLFNPLKLTKFYTVEEMELVLPMLEKALRFANINVRPDLNGRFTDLCNKLGYNGAFPLHMNLRTTDRRGANLHGFVSITLIEENLKCISFERKSGDPLEWRRLFKKIALFCRELVLMPN</sequence>
<dbReference type="Pfam" id="PF00069">
    <property type="entry name" value="Pkinase"/>
    <property type="match status" value="1"/>
</dbReference>
<keyword evidence="4 9" id="KW-0547">Nucleotide-binding</keyword>
<reference evidence="11 12" key="1">
    <citation type="submission" date="2016-08" db="EMBL/GenBank/DDBJ databases">
        <title>Draft genome sequence of allopolyploid Zygosaccharomyces rouxii.</title>
        <authorList>
            <person name="Watanabe J."/>
            <person name="Uehara K."/>
            <person name="Mogi Y."/>
            <person name="Tsukioka Y."/>
        </authorList>
    </citation>
    <scope>NUCLEOTIDE SEQUENCE [LARGE SCALE GENOMIC DNA]</scope>
    <source>
        <strain evidence="11 12">NBRC 110957</strain>
    </source>
</reference>
<dbReference type="GO" id="GO:0035861">
    <property type="term" value="C:site of double-strand break"/>
    <property type="evidence" value="ECO:0007669"/>
    <property type="project" value="EnsemblFungi"/>
</dbReference>
<dbReference type="GO" id="GO:0004674">
    <property type="term" value="F:protein serine/threonine kinase activity"/>
    <property type="evidence" value="ECO:0007669"/>
    <property type="project" value="UniProtKB-KW"/>
</dbReference>
<evidence type="ECO:0000256" key="2">
    <source>
        <dbReference type="ARBA" id="ARBA00022527"/>
    </source>
</evidence>
<organism evidence="11 12">
    <name type="scientific">Zygosaccharomyces rouxii</name>
    <dbReference type="NCBI Taxonomy" id="4956"/>
    <lineage>
        <taxon>Eukaryota</taxon>
        <taxon>Fungi</taxon>
        <taxon>Dikarya</taxon>
        <taxon>Ascomycota</taxon>
        <taxon>Saccharomycotina</taxon>
        <taxon>Saccharomycetes</taxon>
        <taxon>Saccharomycetales</taxon>
        <taxon>Saccharomycetaceae</taxon>
        <taxon>Zygosaccharomyces</taxon>
    </lineage>
</organism>
<evidence type="ECO:0000256" key="1">
    <source>
        <dbReference type="ARBA" id="ARBA00012513"/>
    </source>
</evidence>
<evidence type="ECO:0000256" key="8">
    <source>
        <dbReference type="ARBA" id="ARBA00048679"/>
    </source>
</evidence>
<dbReference type="EMBL" id="BDGX01000008">
    <property type="protein sequence ID" value="GAV47384.1"/>
    <property type="molecule type" value="Genomic_DNA"/>
</dbReference>
<dbReference type="GO" id="GO:0031297">
    <property type="term" value="P:replication fork processing"/>
    <property type="evidence" value="ECO:0007669"/>
    <property type="project" value="EnsemblFungi"/>
</dbReference>
<dbReference type="OMA" id="ACIKKAC"/>
<dbReference type="SUPFAM" id="SSF56112">
    <property type="entry name" value="Protein kinase-like (PK-like)"/>
    <property type="match status" value="1"/>
</dbReference>
<keyword evidence="6 9" id="KW-0067">ATP-binding</keyword>
<dbReference type="PANTHER" id="PTHR43895">
    <property type="entry name" value="CALCIUM/CALMODULIN-DEPENDENT PROTEIN KINASE KINASE-RELATED"/>
    <property type="match status" value="1"/>
</dbReference>
<evidence type="ECO:0000259" key="10">
    <source>
        <dbReference type="PROSITE" id="PS50011"/>
    </source>
</evidence>
<dbReference type="PROSITE" id="PS50011">
    <property type="entry name" value="PROTEIN_KINASE_DOM"/>
    <property type="match status" value="1"/>
</dbReference>
<name>A0A1Q2ZVI1_ZYGRO</name>
<protein>
    <recommendedName>
        <fullName evidence="1">non-specific serine/threonine protein kinase</fullName>
        <ecNumber evidence="1">2.7.11.1</ecNumber>
    </recommendedName>
</protein>
<evidence type="ECO:0000256" key="9">
    <source>
        <dbReference type="PROSITE-ProRule" id="PRU10141"/>
    </source>
</evidence>
<evidence type="ECO:0000313" key="12">
    <source>
        <dbReference type="Proteomes" id="UP000187013"/>
    </source>
</evidence>
<dbReference type="GO" id="GO:0005737">
    <property type="term" value="C:cytoplasm"/>
    <property type="evidence" value="ECO:0007669"/>
    <property type="project" value="EnsemblFungi"/>
</dbReference>
<accession>A0A1Q2ZVI1</accession>
<dbReference type="EC" id="2.7.11.1" evidence="1"/>
<dbReference type="GO" id="GO:0051598">
    <property type="term" value="P:meiotic recombination checkpoint signaling"/>
    <property type="evidence" value="ECO:0007669"/>
    <property type="project" value="EnsemblFungi"/>
</dbReference>
<dbReference type="InterPro" id="IPR000719">
    <property type="entry name" value="Prot_kinase_dom"/>
</dbReference>
<evidence type="ECO:0000256" key="6">
    <source>
        <dbReference type="ARBA" id="ARBA00022840"/>
    </source>
</evidence>
<keyword evidence="3" id="KW-0808">Transferase</keyword>
<evidence type="ECO:0000256" key="3">
    <source>
        <dbReference type="ARBA" id="ARBA00022679"/>
    </source>
</evidence>
<dbReference type="AlphaFoldDB" id="A0A1Q2ZVI1"/>
<dbReference type="FunFam" id="1.10.510.10:FF:001035">
    <property type="entry name" value="Serine/threonine-protein kinase CHK1"/>
    <property type="match status" value="1"/>
</dbReference>
<comment type="catalytic activity">
    <reaction evidence="8">
        <text>L-seryl-[protein] + ATP = O-phospho-L-seryl-[protein] + ADP + H(+)</text>
        <dbReference type="Rhea" id="RHEA:17989"/>
        <dbReference type="Rhea" id="RHEA-COMP:9863"/>
        <dbReference type="Rhea" id="RHEA-COMP:11604"/>
        <dbReference type="ChEBI" id="CHEBI:15378"/>
        <dbReference type="ChEBI" id="CHEBI:29999"/>
        <dbReference type="ChEBI" id="CHEBI:30616"/>
        <dbReference type="ChEBI" id="CHEBI:83421"/>
        <dbReference type="ChEBI" id="CHEBI:456216"/>
        <dbReference type="EC" id="2.7.11.1"/>
    </reaction>
</comment>
<feature type="binding site" evidence="9">
    <location>
        <position position="41"/>
    </location>
    <ligand>
        <name>ATP</name>
        <dbReference type="ChEBI" id="CHEBI:30616"/>
    </ligand>
</feature>
<proteinExistence type="predicted"/>
<comment type="caution">
    <text evidence="11">The sequence shown here is derived from an EMBL/GenBank/DDBJ whole genome shotgun (WGS) entry which is preliminary data.</text>
</comment>
<dbReference type="OrthoDB" id="539158at2759"/>